<evidence type="ECO:0000313" key="1">
    <source>
        <dbReference type="Ensembl" id="ENSMLEP00000003415.1"/>
    </source>
</evidence>
<dbReference type="GeneTree" id="ENSGT00390000018706"/>
<dbReference type="InterPro" id="IPR039411">
    <property type="entry name" value="NSA2_fam"/>
</dbReference>
<dbReference type="PANTHER" id="PTHR12642">
    <property type="entry name" value="RIBOSOME BIOGENESIS PROTEIN NSA2 HOMOLOG"/>
    <property type="match status" value="1"/>
</dbReference>
<sequence length="222" mass="25913">MPWNKYIELRCKHYGYCLDYHEEKRKKESREAHKCSKKAKKMISLKAKLYHKQGHAEKIQMKKTIKMHEKRNTNKQKQKKNAEKIPQGAVPACLLDREGQSQAKVLSNMIKQKRKEKAGKGEVPLPKVRAYGETEVLKVIRTGKRKKAAWKRLVTNVCFVGDGFTRIPPKYERFIRPMGLRFKKNPPALPPLLHPLHLSGFLSIFYSVLRYHIFLEAFSDVS</sequence>
<dbReference type="Ensembl" id="ENSMLET00000016143.1">
    <property type="protein sequence ID" value="ENSMLEP00000003415.1"/>
    <property type="gene ID" value="ENSMLEG00000014742.1"/>
</dbReference>
<reference evidence="1" key="1">
    <citation type="submission" date="2025-08" db="UniProtKB">
        <authorList>
            <consortium name="Ensembl"/>
        </authorList>
    </citation>
    <scope>IDENTIFICATION</scope>
</reference>
<reference evidence="1" key="2">
    <citation type="submission" date="2025-09" db="UniProtKB">
        <authorList>
            <consortium name="Ensembl"/>
        </authorList>
    </citation>
    <scope>IDENTIFICATION</scope>
</reference>
<name>A0A2K5XJD7_MANLE</name>
<dbReference type="Proteomes" id="UP000233140">
    <property type="component" value="Unassembled WGS sequence"/>
</dbReference>
<dbReference type="STRING" id="9568.ENSMLEP00000003415"/>
<keyword evidence="2" id="KW-1185">Reference proteome</keyword>
<organism evidence="1 2">
    <name type="scientific">Mandrillus leucophaeus</name>
    <name type="common">Drill</name>
    <name type="synonym">Papio leucophaeus</name>
    <dbReference type="NCBI Taxonomy" id="9568"/>
    <lineage>
        <taxon>Eukaryota</taxon>
        <taxon>Metazoa</taxon>
        <taxon>Chordata</taxon>
        <taxon>Craniata</taxon>
        <taxon>Vertebrata</taxon>
        <taxon>Euteleostomi</taxon>
        <taxon>Mammalia</taxon>
        <taxon>Eutheria</taxon>
        <taxon>Euarchontoglires</taxon>
        <taxon>Primates</taxon>
        <taxon>Haplorrhini</taxon>
        <taxon>Catarrhini</taxon>
        <taxon>Cercopithecidae</taxon>
        <taxon>Cercopithecinae</taxon>
        <taxon>Mandrillus</taxon>
    </lineage>
</organism>
<accession>A0A2K5XJD7</accession>
<dbReference type="AlphaFoldDB" id="A0A2K5XJD7"/>
<evidence type="ECO:0008006" key="3">
    <source>
        <dbReference type="Google" id="ProtNLM"/>
    </source>
</evidence>
<protein>
    <recommendedName>
        <fullName evidence="3">Ribosome biogenesis protein NSA2 homolog</fullName>
    </recommendedName>
</protein>
<evidence type="ECO:0000313" key="2">
    <source>
        <dbReference type="Proteomes" id="UP000233140"/>
    </source>
</evidence>
<dbReference type="OMA" id="HVTYPEL"/>
<proteinExistence type="predicted"/>